<keyword evidence="1" id="KW-0479">Metal-binding</keyword>
<evidence type="ECO:0000313" key="6">
    <source>
        <dbReference type="EMBL" id="KAK7248209.1"/>
    </source>
</evidence>
<reference evidence="6 7" key="1">
    <citation type="submission" date="2024-03" db="EMBL/GenBank/DDBJ databases">
        <title>Aureococcus anophagefferens CCMP1851 and Kratosvirus quantuckense: Draft genome of a second virus-susceptible host strain in the model system.</title>
        <authorList>
            <person name="Chase E."/>
            <person name="Truchon A.R."/>
            <person name="Schepens W."/>
            <person name="Wilhelm S.W."/>
        </authorList>
    </citation>
    <scope>NUCLEOTIDE SEQUENCE [LARGE SCALE GENOMIC DNA]</scope>
    <source>
        <strain evidence="6 7">CCMP1851</strain>
    </source>
</reference>
<organism evidence="6 7">
    <name type="scientific">Aureococcus anophagefferens</name>
    <name type="common">Harmful bloom alga</name>
    <dbReference type="NCBI Taxonomy" id="44056"/>
    <lineage>
        <taxon>Eukaryota</taxon>
        <taxon>Sar</taxon>
        <taxon>Stramenopiles</taxon>
        <taxon>Ochrophyta</taxon>
        <taxon>Pelagophyceae</taxon>
        <taxon>Pelagomonadales</taxon>
        <taxon>Pelagomonadaceae</taxon>
        <taxon>Aureococcus</taxon>
    </lineage>
</organism>
<protein>
    <submittedName>
        <fullName evidence="6">Sulfuric ester hydrolase</fullName>
    </submittedName>
</protein>
<keyword evidence="6" id="KW-0378">Hydrolase</keyword>
<dbReference type="Proteomes" id="UP001363151">
    <property type="component" value="Unassembled WGS sequence"/>
</dbReference>
<dbReference type="GO" id="GO:0016787">
    <property type="term" value="F:hydrolase activity"/>
    <property type="evidence" value="ECO:0007669"/>
    <property type="project" value="UniProtKB-KW"/>
</dbReference>
<evidence type="ECO:0000256" key="2">
    <source>
        <dbReference type="ARBA" id="ARBA00022837"/>
    </source>
</evidence>
<feature type="compositionally biased region" description="Low complexity" evidence="4">
    <location>
        <begin position="57"/>
        <end position="83"/>
    </location>
</feature>
<dbReference type="PANTHER" id="PTHR10342">
    <property type="entry name" value="ARYLSULFATASE"/>
    <property type="match status" value="1"/>
</dbReference>
<dbReference type="PANTHER" id="PTHR10342:SF274">
    <property type="entry name" value="ARYLSULFATASE B"/>
    <property type="match status" value="1"/>
</dbReference>
<dbReference type="InterPro" id="IPR000917">
    <property type="entry name" value="Sulfatase_N"/>
</dbReference>
<comment type="caution">
    <text evidence="6">The sequence shown here is derived from an EMBL/GenBank/DDBJ whole genome shotgun (WGS) entry which is preliminary data.</text>
</comment>
<keyword evidence="2" id="KW-0106">Calcium</keyword>
<dbReference type="Gene3D" id="3.30.1120.10">
    <property type="match status" value="1"/>
</dbReference>
<feature type="compositionally biased region" description="Pro residues" evidence="4">
    <location>
        <begin position="91"/>
        <end position="118"/>
    </location>
</feature>
<dbReference type="InterPro" id="IPR047115">
    <property type="entry name" value="ARSB"/>
</dbReference>
<gene>
    <name evidence="6" type="ORF">SO694_00081167</name>
</gene>
<evidence type="ECO:0000259" key="5">
    <source>
        <dbReference type="Pfam" id="PF00884"/>
    </source>
</evidence>
<keyword evidence="3" id="KW-0325">Glycoprotein</keyword>
<dbReference type="CDD" id="cd16029">
    <property type="entry name" value="4-S"/>
    <property type="match status" value="1"/>
</dbReference>
<dbReference type="Gene3D" id="3.40.720.10">
    <property type="entry name" value="Alkaline Phosphatase, subunit A"/>
    <property type="match status" value="1"/>
</dbReference>
<evidence type="ECO:0000313" key="7">
    <source>
        <dbReference type="Proteomes" id="UP001363151"/>
    </source>
</evidence>
<accession>A0ABR1G528</accession>
<evidence type="ECO:0000256" key="4">
    <source>
        <dbReference type="SAM" id="MobiDB-lite"/>
    </source>
</evidence>
<evidence type="ECO:0000256" key="1">
    <source>
        <dbReference type="ARBA" id="ARBA00022723"/>
    </source>
</evidence>
<dbReference type="SUPFAM" id="SSF53649">
    <property type="entry name" value="Alkaline phosphatase-like"/>
    <property type="match status" value="1"/>
</dbReference>
<feature type="region of interest" description="Disordered" evidence="4">
    <location>
        <begin position="1"/>
        <end position="118"/>
    </location>
</feature>
<name>A0ABR1G528_AURAN</name>
<proteinExistence type="predicted"/>
<sequence>MVRASAFATRGSRRSFAPRTRRCASSSGGTSRRCGATSRRCGRRTQSRGAAARRRGAPAAGQSRGAGATSRRGAAGRRAAARAPGRRPEPPEPADAPADAPPAPPDAPPAPRAGPAPPHVSILLVDDLGWHGVGWRNAEVSTPTLDRLATVDGLRLSRHYCYRTCSPSRSALLTGRLAHHVNQANPNNRHPGGGVGLGFTLLPELLRREKGYATHFLGKWHLGLGTRELLPTYRGFDTWLGYFAGAEDHWTQRRAEARHDLVDLWFDDGTEKTPDGGGPARGLEGKYYGDELYTRRFESLVRNHPRERPFFAYFAYQCVHDPLQAPRRFLKKYAAFDGVDPGDDSAWAFFERNGAPNEPAHAARRRAQYEAMASFVDDSVGRVEAALRARGMWRDSLVVFATDNGGAVGFDADSGNNWPLRGGKYSDFEGGVRGVCFVAGGRLPDRMRGVELESHAQRLSIADWYATVADAAGITSITDTTAAAAGLPPVDSRSAWPLITGASKTGPRAGELVLSVPSRDGMPGSGGGILVGKWKALFNNQRSAVHNGPTYPNGSAPAPVLFICGDVRAGRGCLFDLDADAGEARDVSNERPDVLADLVARFNAAAETAYTTPKYAVWKNETAVRGHIAKIDAAYRGFWGPYVSLGDAEAAPFFELPPQPWDKAHRPALVEAQKRDYARRASQT</sequence>
<keyword evidence="7" id="KW-1185">Reference proteome</keyword>
<feature type="compositionally biased region" description="Basic residues" evidence="4">
    <location>
        <begin position="40"/>
        <end position="56"/>
    </location>
</feature>
<dbReference type="InterPro" id="IPR017850">
    <property type="entry name" value="Alkaline_phosphatase_core_sf"/>
</dbReference>
<dbReference type="EMBL" id="JBBJCI010000119">
    <property type="protein sequence ID" value="KAK7248209.1"/>
    <property type="molecule type" value="Genomic_DNA"/>
</dbReference>
<dbReference type="Pfam" id="PF00884">
    <property type="entry name" value="Sulfatase"/>
    <property type="match status" value="1"/>
</dbReference>
<evidence type="ECO:0000256" key="3">
    <source>
        <dbReference type="ARBA" id="ARBA00023180"/>
    </source>
</evidence>
<feature type="domain" description="Sulfatase N-terminal" evidence="5">
    <location>
        <begin position="118"/>
        <end position="474"/>
    </location>
</feature>